<dbReference type="RefSeq" id="WP_379705622.1">
    <property type="nucleotide sequence ID" value="NZ_JBHTAT010000001.1"/>
</dbReference>
<comment type="caution">
    <text evidence="1">The sequence shown here is derived from an EMBL/GenBank/DDBJ whole genome shotgun (WGS) entry which is preliminary data.</text>
</comment>
<keyword evidence="2" id="KW-1185">Reference proteome</keyword>
<dbReference type="InterPro" id="IPR055708">
    <property type="entry name" value="DUF7284"/>
</dbReference>
<organism evidence="1 2">
    <name type="scientific">Haloplanus litoreus</name>
    <dbReference type="NCBI Taxonomy" id="767515"/>
    <lineage>
        <taxon>Archaea</taxon>
        <taxon>Methanobacteriati</taxon>
        <taxon>Methanobacteriota</taxon>
        <taxon>Stenosarchaea group</taxon>
        <taxon>Halobacteria</taxon>
        <taxon>Halobacteriales</taxon>
        <taxon>Haloferacaceae</taxon>
        <taxon>Haloplanus</taxon>
    </lineage>
</organism>
<evidence type="ECO:0000313" key="1">
    <source>
        <dbReference type="EMBL" id="MFC7256589.1"/>
    </source>
</evidence>
<reference evidence="1 2" key="1">
    <citation type="journal article" date="2019" name="Int. J. Syst. Evol. Microbiol.">
        <title>The Global Catalogue of Microorganisms (GCM) 10K type strain sequencing project: providing services to taxonomists for standard genome sequencing and annotation.</title>
        <authorList>
            <consortium name="The Broad Institute Genomics Platform"/>
            <consortium name="The Broad Institute Genome Sequencing Center for Infectious Disease"/>
            <person name="Wu L."/>
            <person name="Ma J."/>
        </authorList>
    </citation>
    <scope>NUCLEOTIDE SEQUENCE [LARGE SCALE GENOMIC DNA]</scope>
    <source>
        <strain evidence="1 2">GX21</strain>
    </source>
</reference>
<evidence type="ECO:0000313" key="2">
    <source>
        <dbReference type="Proteomes" id="UP001596434"/>
    </source>
</evidence>
<accession>A0ABD6A1Z5</accession>
<gene>
    <name evidence="1" type="ORF">ACFQKE_14990</name>
</gene>
<dbReference type="EMBL" id="JBHTAT010000001">
    <property type="protein sequence ID" value="MFC7256589.1"/>
    <property type="molecule type" value="Genomic_DNA"/>
</dbReference>
<dbReference type="Pfam" id="PF23955">
    <property type="entry name" value="DUF7284"/>
    <property type="match status" value="1"/>
</dbReference>
<proteinExistence type="predicted"/>
<protein>
    <submittedName>
        <fullName evidence="1">Uncharacterized protein</fullName>
    </submittedName>
</protein>
<name>A0ABD6A1Z5_9EURY</name>
<dbReference type="AlphaFoldDB" id="A0ABD6A1Z5"/>
<dbReference type="GeneID" id="96954982"/>
<sequence length="285" mass="29572">MDVTSTVLDGVFCLLLISAAVVTVTTATPQEPAGAGRAADVASTLATTTATVNYTLTPRPDATGVPLPTNRNAFDRTAHGTLAGLLARAAVGRLSVDGRRLSHARGGFSRAVVRAVGAAVRTNHTRITAVWQPYPDASVGGRVAVGGHPPPDVPVHTATIAASSGLPSKRSAVRTAAREEGIEGVADAVAKGIVDGLFPPTRTRIAAGGRASALVRHRYRLAEHRFGVDGHATLTDGGVDDSNERLAAGLSDRVSRDLRESNASARELAGRVRIGQVRIVVRTWP</sequence>
<dbReference type="Proteomes" id="UP001596434">
    <property type="component" value="Unassembled WGS sequence"/>
</dbReference>